<evidence type="ECO:0000313" key="1">
    <source>
        <dbReference type="EMBL" id="CAD8104942.1"/>
    </source>
</evidence>
<name>A0A8S1PPN4_9CILI</name>
<organism evidence="1 2">
    <name type="scientific">Paramecium sonneborni</name>
    <dbReference type="NCBI Taxonomy" id="65129"/>
    <lineage>
        <taxon>Eukaryota</taxon>
        <taxon>Sar</taxon>
        <taxon>Alveolata</taxon>
        <taxon>Ciliophora</taxon>
        <taxon>Intramacronucleata</taxon>
        <taxon>Oligohymenophorea</taxon>
        <taxon>Peniculida</taxon>
        <taxon>Parameciidae</taxon>
        <taxon>Paramecium</taxon>
    </lineage>
</organism>
<reference evidence="1" key="1">
    <citation type="submission" date="2021-01" db="EMBL/GenBank/DDBJ databases">
        <authorList>
            <consortium name="Genoscope - CEA"/>
            <person name="William W."/>
        </authorList>
    </citation>
    <scope>NUCLEOTIDE SEQUENCE</scope>
</reference>
<sequence>MLSDLDLEIQSNFVSLYQNYERLSILDIKTKADIEKATQTPPSQIIQLDPPLDQQIGSALRLKQRDLKTVQKESKFCHQRDASINKNTSQLNISKESIERKGILKNRDSFHSSSSDEKINTKHVKFSTESCKFVHMVLK</sequence>
<dbReference type="EMBL" id="CAJJDN010000083">
    <property type="protein sequence ID" value="CAD8104942.1"/>
    <property type="molecule type" value="Genomic_DNA"/>
</dbReference>
<dbReference type="Proteomes" id="UP000692954">
    <property type="component" value="Unassembled WGS sequence"/>
</dbReference>
<dbReference type="AlphaFoldDB" id="A0A8S1PPN4"/>
<gene>
    <name evidence="1" type="ORF">PSON_ATCC_30995.1.T0830097</name>
</gene>
<protein>
    <submittedName>
        <fullName evidence="1">Uncharacterized protein</fullName>
    </submittedName>
</protein>
<keyword evidence="2" id="KW-1185">Reference proteome</keyword>
<proteinExistence type="predicted"/>
<accession>A0A8S1PPN4</accession>
<dbReference type="OrthoDB" id="301561at2759"/>
<evidence type="ECO:0000313" key="2">
    <source>
        <dbReference type="Proteomes" id="UP000692954"/>
    </source>
</evidence>
<comment type="caution">
    <text evidence="1">The sequence shown here is derived from an EMBL/GenBank/DDBJ whole genome shotgun (WGS) entry which is preliminary data.</text>
</comment>